<feature type="domain" description="Phage capsid-like C-terminal" evidence="2">
    <location>
        <begin position="104"/>
        <end position="367"/>
    </location>
</feature>
<dbReference type="InterPro" id="IPR024455">
    <property type="entry name" value="Phage_capsid"/>
</dbReference>
<dbReference type="Gene3D" id="3.30.2320.10">
    <property type="entry name" value="hypothetical protein PF0899 domain"/>
    <property type="match status" value="1"/>
</dbReference>
<dbReference type="NCBIfam" id="TIGR01554">
    <property type="entry name" value="major_cap_HK97"/>
    <property type="match status" value="1"/>
</dbReference>
<dbReference type="Proteomes" id="UP001597506">
    <property type="component" value="Unassembled WGS sequence"/>
</dbReference>
<protein>
    <submittedName>
        <fullName evidence="3">Phage major capsid protein</fullName>
    </submittedName>
</protein>
<dbReference type="SUPFAM" id="SSF56563">
    <property type="entry name" value="Major capsid protein gp5"/>
    <property type="match status" value="1"/>
</dbReference>
<gene>
    <name evidence="3" type="ORF">ACFSUL_10690</name>
</gene>
<organism evidence="3 4">
    <name type="scientific">Bacillus seohaeanensis</name>
    <dbReference type="NCBI Taxonomy" id="284580"/>
    <lineage>
        <taxon>Bacteria</taxon>
        <taxon>Bacillati</taxon>
        <taxon>Bacillota</taxon>
        <taxon>Bacilli</taxon>
        <taxon>Bacillales</taxon>
        <taxon>Bacillaceae</taxon>
        <taxon>Bacillus</taxon>
    </lineage>
</organism>
<dbReference type="InterPro" id="IPR054612">
    <property type="entry name" value="Phage_capsid-like_C"/>
</dbReference>
<sequence>MKKIDEMKQSLEALKGEARSLNEAGKVEDAETKLAEVRSLQKQIDIQTELDKEEQREVEIKMEKREIKTESKLEIRSVFAKAIKGKALTEEERALVQSSVNTDGGYLVPKDIATEINELKRQYKSAKALVGVIPTSTESGSFVVEDLSTMTDLVNFDEDNTGLNEQQPKFSNVEYKIANYGAITPISKSFLQDETANFLTYLNGNFSKKAIRTENKKIFEALKLGKTAKAVADIKGLKGLVNKDLDPAIREASVFITNQDGFAYLDELEDGNNRPLLQPDPTQPTNKTLFGLPVHVFSNAELPTAGTTTKKAPLYVGSMVDAIKFFDRGVYEVAISEHAGFTKNQNVARCVERFDVKQADKDAYVYATIDVTGVSA</sequence>
<dbReference type="Pfam" id="PF05065">
    <property type="entry name" value="Phage_capsid"/>
    <property type="match status" value="1"/>
</dbReference>
<comment type="caution">
    <text evidence="3">The sequence shown here is derived from an EMBL/GenBank/DDBJ whole genome shotgun (WGS) entry which is preliminary data.</text>
</comment>
<evidence type="ECO:0000259" key="2">
    <source>
        <dbReference type="Pfam" id="PF05065"/>
    </source>
</evidence>
<name>A0ABW5RS09_9BACI</name>
<reference evidence="4" key="1">
    <citation type="journal article" date="2019" name="Int. J. Syst. Evol. Microbiol.">
        <title>The Global Catalogue of Microorganisms (GCM) 10K type strain sequencing project: providing services to taxonomists for standard genome sequencing and annotation.</title>
        <authorList>
            <consortium name="The Broad Institute Genomics Platform"/>
            <consortium name="The Broad Institute Genome Sequencing Center for Infectious Disease"/>
            <person name="Wu L."/>
            <person name="Ma J."/>
        </authorList>
    </citation>
    <scope>NUCLEOTIDE SEQUENCE [LARGE SCALE GENOMIC DNA]</scope>
    <source>
        <strain evidence="4">KCTC 3913</strain>
    </source>
</reference>
<comment type="subcellular location">
    <subcellularLocation>
        <location evidence="1">Virion</location>
    </subcellularLocation>
</comment>
<dbReference type="RefSeq" id="WP_377935220.1">
    <property type="nucleotide sequence ID" value="NZ_JBHUMF010000026.1"/>
</dbReference>
<dbReference type="Gene3D" id="3.30.2400.10">
    <property type="entry name" value="Major capsid protein gp5"/>
    <property type="match status" value="1"/>
</dbReference>
<evidence type="ECO:0000256" key="1">
    <source>
        <dbReference type="ARBA" id="ARBA00004328"/>
    </source>
</evidence>
<proteinExistence type="predicted"/>
<evidence type="ECO:0000313" key="3">
    <source>
        <dbReference type="EMBL" id="MFD2681210.1"/>
    </source>
</evidence>
<dbReference type="EMBL" id="JBHUMF010000026">
    <property type="protein sequence ID" value="MFD2681210.1"/>
    <property type="molecule type" value="Genomic_DNA"/>
</dbReference>
<accession>A0ABW5RS09</accession>
<keyword evidence="4" id="KW-1185">Reference proteome</keyword>
<evidence type="ECO:0000313" key="4">
    <source>
        <dbReference type="Proteomes" id="UP001597506"/>
    </source>
</evidence>